<feature type="region of interest" description="Disordered" evidence="2">
    <location>
        <begin position="380"/>
        <end position="436"/>
    </location>
</feature>
<dbReference type="SMART" id="SM00726">
    <property type="entry name" value="UIM"/>
    <property type="match status" value="1"/>
</dbReference>
<accession>K0SPG4</accession>
<feature type="region of interest" description="Disordered" evidence="2">
    <location>
        <begin position="551"/>
        <end position="589"/>
    </location>
</feature>
<organism evidence="4 5">
    <name type="scientific">Thalassiosira oceanica</name>
    <name type="common">Marine diatom</name>
    <dbReference type="NCBI Taxonomy" id="159749"/>
    <lineage>
        <taxon>Eukaryota</taxon>
        <taxon>Sar</taxon>
        <taxon>Stramenopiles</taxon>
        <taxon>Ochrophyta</taxon>
        <taxon>Bacillariophyta</taxon>
        <taxon>Coscinodiscophyceae</taxon>
        <taxon>Thalassiosirophycidae</taxon>
        <taxon>Thalassiosirales</taxon>
        <taxon>Thalassiosiraceae</taxon>
        <taxon>Thalassiosira</taxon>
    </lineage>
</organism>
<sequence length="661" mass="71813">MSSASSIIASKPSTCSAGPVTRRALRALNSLLYPLSALAAYDISLGDGGHRLGRLDDGEKARSHVPGKPWELVGDESSAVREYLYFCAEGAERRRRAEKRVRAEKTASERRRNQESPRVCSFPRPSYHRSTSPRCAIPSAAFQNLGQLLRVGVVNCLLIWWVCTFRRRSQLQTDDPKSSAMGNGPSNPSGDDRSGPGSSPSANDRPTMSGLGANARSISSRFSGGSMSFGTISSSLPSPFRSGSLGLSKAELDARCQPSGLYPKCEWEPKQIRRLIGDGKLAARLKGGDSCLSTADRGKSQPGKCPICFMFYSETNVTRCCSATVCTECYLQLFKSPKEKFAVCPFCNNPKCSVLVQSGMDDQAIAEREKEEQRVIEATIKNRSGHTAEGSCSISGSSGSTSFGSELENYNRSRARTFSRESAVSESSGDSGVRDPESALIMSVAMSPDERRSIEQEMRSQLSHETHVRMENEAEEARVRRAQEWFGSSAGARSRVRETRLAELTGLLERMSAREEAALAPPAVESRGGVGLSGLLREDLARLEQHMMGLHSRRSELQASSVGGSRRSTRNTSNVDTDAGGVADPRLGPLGARISRRFVPREVSSTHLDTAELLIQGVSEEEQLALAIAMSMQDHQENQNREDSNDEQVSGNGESTSTDED</sequence>
<feature type="compositionally biased region" description="Polar residues" evidence="2">
    <location>
        <begin position="420"/>
        <end position="430"/>
    </location>
</feature>
<dbReference type="eggNOG" id="KOG2789">
    <property type="taxonomic scope" value="Eukaryota"/>
</dbReference>
<dbReference type="InterPro" id="IPR001841">
    <property type="entry name" value="Znf_RING"/>
</dbReference>
<feature type="compositionally biased region" description="Polar residues" evidence="2">
    <location>
        <begin position="647"/>
        <end position="661"/>
    </location>
</feature>
<feature type="region of interest" description="Disordered" evidence="2">
    <location>
        <begin position="626"/>
        <end position="661"/>
    </location>
</feature>
<feature type="compositionally biased region" description="Basic and acidic residues" evidence="2">
    <location>
        <begin position="100"/>
        <end position="115"/>
    </location>
</feature>
<feature type="compositionally biased region" description="Low complexity" evidence="2">
    <location>
        <begin position="390"/>
        <end position="405"/>
    </location>
</feature>
<dbReference type="Proteomes" id="UP000266841">
    <property type="component" value="Unassembled WGS sequence"/>
</dbReference>
<keyword evidence="1" id="KW-0479">Metal-binding</keyword>
<gene>
    <name evidence="4" type="ORF">THAOC_12132</name>
</gene>
<evidence type="ECO:0000256" key="1">
    <source>
        <dbReference type="PROSITE-ProRule" id="PRU00175"/>
    </source>
</evidence>
<evidence type="ECO:0000259" key="3">
    <source>
        <dbReference type="PROSITE" id="PS50089"/>
    </source>
</evidence>
<reference evidence="4 5" key="1">
    <citation type="journal article" date="2012" name="Genome Biol.">
        <title>Genome and low-iron response of an oceanic diatom adapted to chronic iron limitation.</title>
        <authorList>
            <person name="Lommer M."/>
            <person name="Specht M."/>
            <person name="Roy A.S."/>
            <person name="Kraemer L."/>
            <person name="Andreson R."/>
            <person name="Gutowska M.A."/>
            <person name="Wolf J."/>
            <person name="Bergner S.V."/>
            <person name="Schilhabel M.B."/>
            <person name="Klostermeier U.C."/>
            <person name="Beiko R.G."/>
            <person name="Rosenstiel P."/>
            <person name="Hippler M."/>
            <person name="Laroche J."/>
        </authorList>
    </citation>
    <scope>NUCLEOTIDE SEQUENCE [LARGE SCALE GENOMIC DNA]</scope>
    <source>
        <strain evidence="4 5">CCMP1005</strain>
    </source>
</reference>
<evidence type="ECO:0000256" key="2">
    <source>
        <dbReference type="SAM" id="MobiDB-lite"/>
    </source>
</evidence>
<name>K0SPG4_THAOC</name>
<feature type="region of interest" description="Disordered" evidence="2">
    <location>
        <begin position="97"/>
        <end position="133"/>
    </location>
</feature>
<feature type="domain" description="RING-type" evidence="3">
    <location>
        <begin position="305"/>
        <end position="348"/>
    </location>
</feature>
<keyword evidence="1" id="KW-0862">Zinc</keyword>
<dbReference type="PANTHER" id="PTHR31315">
    <property type="entry name" value="PROTEIN SIP5"/>
    <property type="match status" value="1"/>
</dbReference>
<dbReference type="GO" id="GO:0008270">
    <property type="term" value="F:zinc ion binding"/>
    <property type="evidence" value="ECO:0007669"/>
    <property type="project" value="UniProtKB-KW"/>
</dbReference>
<dbReference type="PANTHER" id="PTHR31315:SF1">
    <property type="entry name" value="PROTEIN SIP5"/>
    <property type="match status" value="1"/>
</dbReference>
<feature type="region of interest" description="Disordered" evidence="2">
    <location>
        <begin position="172"/>
        <end position="216"/>
    </location>
</feature>
<dbReference type="Gene3D" id="3.30.40.10">
    <property type="entry name" value="Zinc/RING finger domain, C3HC4 (zinc finger)"/>
    <property type="match status" value="1"/>
</dbReference>
<evidence type="ECO:0000313" key="4">
    <source>
        <dbReference type="EMBL" id="EJK66899.1"/>
    </source>
</evidence>
<dbReference type="Pfam" id="PF02809">
    <property type="entry name" value="UIM"/>
    <property type="match status" value="1"/>
</dbReference>
<dbReference type="AlphaFoldDB" id="K0SPG4"/>
<feature type="compositionally biased region" description="Basic and acidic residues" evidence="2">
    <location>
        <begin position="634"/>
        <end position="643"/>
    </location>
</feature>
<dbReference type="PROSITE" id="PS50089">
    <property type="entry name" value="ZF_RING_2"/>
    <property type="match status" value="1"/>
</dbReference>
<dbReference type="EMBL" id="AGNL01014038">
    <property type="protein sequence ID" value="EJK66899.1"/>
    <property type="molecule type" value="Genomic_DNA"/>
</dbReference>
<evidence type="ECO:0000313" key="5">
    <source>
        <dbReference type="Proteomes" id="UP000266841"/>
    </source>
</evidence>
<comment type="caution">
    <text evidence="4">The sequence shown here is derived from an EMBL/GenBank/DDBJ whole genome shotgun (WGS) entry which is preliminary data.</text>
</comment>
<keyword evidence="5" id="KW-1185">Reference proteome</keyword>
<dbReference type="InterPro" id="IPR013083">
    <property type="entry name" value="Znf_RING/FYVE/PHD"/>
</dbReference>
<dbReference type="InterPro" id="IPR003903">
    <property type="entry name" value="UIM_dom"/>
</dbReference>
<dbReference type="GO" id="GO:0005737">
    <property type="term" value="C:cytoplasm"/>
    <property type="evidence" value="ECO:0007669"/>
    <property type="project" value="TreeGrafter"/>
</dbReference>
<proteinExistence type="predicted"/>
<protein>
    <recommendedName>
        <fullName evidence="3">RING-type domain-containing protein</fullName>
    </recommendedName>
</protein>
<keyword evidence="1" id="KW-0863">Zinc-finger</keyword>
<feature type="compositionally biased region" description="Low complexity" evidence="2">
    <location>
        <begin position="184"/>
        <end position="201"/>
    </location>
</feature>
<dbReference type="InterPro" id="IPR039301">
    <property type="entry name" value="Sip5/DA2"/>
</dbReference>
<dbReference type="OrthoDB" id="156309at2759"/>
<dbReference type="PROSITE" id="PS50330">
    <property type="entry name" value="UIM"/>
    <property type="match status" value="1"/>
</dbReference>